<keyword evidence="3" id="KW-1185">Reference proteome</keyword>
<feature type="transmembrane region" description="Helical" evidence="1">
    <location>
        <begin position="49"/>
        <end position="70"/>
    </location>
</feature>
<dbReference type="PANTHER" id="PTHR37305">
    <property type="entry name" value="INTEGRAL MEMBRANE PROTEIN-RELATED"/>
    <property type="match status" value="1"/>
</dbReference>
<proteinExistence type="predicted"/>
<keyword evidence="1" id="KW-1133">Transmembrane helix</keyword>
<feature type="transmembrane region" description="Helical" evidence="1">
    <location>
        <begin position="133"/>
        <end position="158"/>
    </location>
</feature>
<feature type="transmembrane region" description="Helical" evidence="1">
    <location>
        <begin position="260"/>
        <end position="281"/>
    </location>
</feature>
<evidence type="ECO:0000256" key="1">
    <source>
        <dbReference type="SAM" id="Phobius"/>
    </source>
</evidence>
<feature type="transmembrane region" description="Helical" evidence="1">
    <location>
        <begin position="210"/>
        <end position="231"/>
    </location>
</feature>
<dbReference type="EMBL" id="JAGPNL010000001">
    <property type="protein sequence ID" value="MBQ0825080.1"/>
    <property type="molecule type" value="Genomic_DNA"/>
</dbReference>
<feature type="transmembrane region" description="Helical" evidence="1">
    <location>
        <begin position="90"/>
        <end position="112"/>
    </location>
</feature>
<reference evidence="2" key="1">
    <citation type="submission" date="2021-04" db="EMBL/GenBank/DDBJ databases">
        <title>Genome seq and assembly of Streptomyces sp. RG38.</title>
        <authorList>
            <person name="Chhetri G."/>
        </authorList>
    </citation>
    <scope>NUCLEOTIDE SEQUENCE</scope>
    <source>
        <strain evidence="2">RG38</strain>
    </source>
</reference>
<evidence type="ECO:0000313" key="2">
    <source>
        <dbReference type="EMBL" id="MBQ0825080.1"/>
    </source>
</evidence>
<accession>A0A940XIB5</accession>
<keyword evidence="1" id="KW-0472">Membrane</keyword>
<feature type="transmembrane region" description="Helical" evidence="1">
    <location>
        <begin position="178"/>
        <end position="198"/>
    </location>
</feature>
<sequence length="286" mass="29756">MTTTETRTRSRTPHIAHKEAVAGQREGRATFPDSLHAEYIKIRTMRSTLYVVLGTIAVGAAIATLVGSSAGDGFATMTTAEKATFDPLALSLRGYMLAQVTIALLGGMSITAEYGSRTVVSTLTAVPHRSRVLAAKAVVLAAVAFLTGLLFTFASFLAGQAALKSGGTPSLTLSDPSAWRAIVGGALFLTLAGLLGLATGTLIRSTTATVTTLFAAFLIVPAFGPAFPGALSDWTSRYWPSSAGGQIMTGYQDPALLHPWPGLAVMTGCVALVLTAAFLTFRKRDA</sequence>
<organism evidence="2 3">
    <name type="scientific">Streptomyces tagetis</name>
    <dbReference type="NCBI Taxonomy" id="2820809"/>
    <lineage>
        <taxon>Bacteria</taxon>
        <taxon>Bacillati</taxon>
        <taxon>Actinomycetota</taxon>
        <taxon>Actinomycetes</taxon>
        <taxon>Kitasatosporales</taxon>
        <taxon>Streptomycetaceae</taxon>
        <taxon>Streptomyces</taxon>
    </lineage>
</organism>
<dbReference type="PANTHER" id="PTHR37305:SF1">
    <property type="entry name" value="MEMBRANE PROTEIN"/>
    <property type="match status" value="1"/>
</dbReference>
<dbReference type="Proteomes" id="UP000677875">
    <property type="component" value="Unassembled WGS sequence"/>
</dbReference>
<gene>
    <name evidence="2" type="ORF">J5Y05_00920</name>
</gene>
<dbReference type="RefSeq" id="WP_210867787.1">
    <property type="nucleotide sequence ID" value="NZ_JAGPNL010000001.1"/>
</dbReference>
<evidence type="ECO:0000313" key="3">
    <source>
        <dbReference type="Proteomes" id="UP000677875"/>
    </source>
</evidence>
<keyword evidence="1" id="KW-0812">Transmembrane</keyword>
<protein>
    <submittedName>
        <fullName evidence="2">ABC transporter permease</fullName>
    </submittedName>
</protein>
<name>A0A940XIB5_9ACTN</name>
<comment type="caution">
    <text evidence="2">The sequence shown here is derived from an EMBL/GenBank/DDBJ whole genome shotgun (WGS) entry which is preliminary data.</text>
</comment>
<dbReference type="AlphaFoldDB" id="A0A940XIB5"/>